<dbReference type="CDD" id="cd04179">
    <property type="entry name" value="DPM_DPG-synthase_like"/>
    <property type="match status" value="1"/>
</dbReference>
<gene>
    <name evidence="2" type="ORF">B7O87_09340</name>
</gene>
<evidence type="ECO:0000313" key="2">
    <source>
        <dbReference type="EMBL" id="OSO90614.1"/>
    </source>
</evidence>
<organism evidence="2 3">
    <name type="scientific">Cylindrospermopsis raciborskii CENA303</name>
    <dbReference type="NCBI Taxonomy" id="1170769"/>
    <lineage>
        <taxon>Bacteria</taxon>
        <taxon>Bacillati</taxon>
        <taxon>Cyanobacteriota</taxon>
        <taxon>Cyanophyceae</taxon>
        <taxon>Nostocales</taxon>
        <taxon>Aphanizomenonaceae</taxon>
        <taxon>Cylindrospermopsis</taxon>
    </lineage>
</organism>
<dbReference type="InterPro" id="IPR029044">
    <property type="entry name" value="Nucleotide-diphossugar_trans"/>
</dbReference>
<dbReference type="Pfam" id="PF00535">
    <property type="entry name" value="Glycos_transf_2"/>
    <property type="match status" value="1"/>
</dbReference>
<evidence type="ECO:0000259" key="1">
    <source>
        <dbReference type="Pfam" id="PF00535"/>
    </source>
</evidence>
<protein>
    <recommendedName>
        <fullName evidence="1">Glycosyltransferase 2-like domain-containing protein</fullName>
    </recommendedName>
</protein>
<comment type="caution">
    <text evidence="2">The sequence shown here is derived from an EMBL/GenBank/DDBJ whole genome shotgun (WGS) entry which is preliminary data.</text>
</comment>
<name>A0A1X4G6Q9_9CYAN</name>
<proteinExistence type="predicted"/>
<reference evidence="3" key="1">
    <citation type="submission" date="2017-04" db="EMBL/GenBank/DDBJ databases">
        <authorList>
            <person name="Abreu V.A."/>
            <person name="Popin R.V."/>
            <person name="Rigonato J."/>
            <person name="Andreote A.P."/>
            <person name="Schaker P.C."/>
            <person name="Hoff-Risseti C."/>
            <person name="Alvarenga D.O."/>
            <person name="Varani A.M."/>
            <person name="Fiore M.F."/>
        </authorList>
    </citation>
    <scope>NUCLEOTIDE SEQUENCE [LARGE SCALE GENOMIC DNA]</scope>
    <source>
        <strain evidence="3">CENA303</strain>
    </source>
</reference>
<dbReference type="PANTHER" id="PTHR48090:SF7">
    <property type="entry name" value="RFBJ PROTEIN"/>
    <property type="match status" value="1"/>
</dbReference>
<accession>A0A1X4G6Q9</accession>
<dbReference type="PANTHER" id="PTHR48090">
    <property type="entry name" value="UNDECAPRENYL-PHOSPHATE 4-DEOXY-4-FORMAMIDO-L-ARABINOSE TRANSFERASE-RELATED"/>
    <property type="match status" value="1"/>
</dbReference>
<dbReference type="AlphaFoldDB" id="A0A1X4G6Q9"/>
<feature type="domain" description="Glycosyltransferase 2-like" evidence="1">
    <location>
        <begin position="8"/>
        <end position="116"/>
    </location>
</feature>
<dbReference type="RefSeq" id="WP_085728285.1">
    <property type="nucleotide sequence ID" value="NZ_NBYN01000043.1"/>
</dbReference>
<evidence type="ECO:0000313" key="3">
    <source>
        <dbReference type="Proteomes" id="UP000192997"/>
    </source>
</evidence>
<dbReference type="SUPFAM" id="SSF53448">
    <property type="entry name" value="Nucleotide-diphospho-sugar transferases"/>
    <property type="match status" value="1"/>
</dbReference>
<sequence>MDRSKVAIIVPAFNEAQSIAGVISELLPYGIVIVIDDASTDGTSSTALESSAVVVKHPYNQGYDAALNSGFSKAADLGCDYAITFDADGQHDASLIPKFIDLFSHGVDMVIGVRPQPARLGEYVFSLYARWKFGVRDPLCGMKGYRMSIYQARGWFDSYQSIGTELMLFGLRKQYTYEQMEVPIAARQGSGPRFGNRIKANWRILRAITMSLWHYPVG</sequence>
<dbReference type="InterPro" id="IPR001173">
    <property type="entry name" value="Glyco_trans_2-like"/>
</dbReference>
<dbReference type="Gene3D" id="3.90.550.10">
    <property type="entry name" value="Spore Coat Polysaccharide Biosynthesis Protein SpsA, Chain A"/>
    <property type="match status" value="1"/>
</dbReference>
<dbReference type="EMBL" id="NBYN01000043">
    <property type="protein sequence ID" value="OSO90614.1"/>
    <property type="molecule type" value="Genomic_DNA"/>
</dbReference>
<dbReference type="Proteomes" id="UP000192997">
    <property type="component" value="Unassembled WGS sequence"/>
</dbReference>
<dbReference type="InterPro" id="IPR050256">
    <property type="entry name" value="Glycosyltransferase_2"/>
</dbReference>